<sequence>MNNESIKPNTISALLSTTSSIANSTIVTSTVSSISLSTQSSSSSLSSQSVTSAAASSYTSSALSSHQNLDATFSAIAAVVNASSHLPATTPPKAAVVVAVAVSSLAAAIIPDTPIVSIAGSTLSEITTTTTSTRTTPTPVPTTKETTIANKNTKNNINSKDIIKKSTDSLPSQSSASASSSASSFKGLNPMSVVNTSTVQGAATNATGPTANSVAVDNNQSQHQQTNNIQNSVTNSSKTSSADDALLSKSETTASSSSAATTTDPSSPSQTVCNANAASKIDENSNNNEKKSKKDVLSESGEESRLKDWDDSKLKELLDEAYSYKNPRDKENKSKIFLQLLKKAENEDQSYPFCAITSRGSRNLSSSITSNSYHHYPNSHYHSHSNSHNRSHHHKQGGSLQDLFEIGLHESQLDCDQVCGSGIGGNQRTKRQNHNSRQKKYSSSVSSRQREGGSLPSNVNATHQLSGIGVGSVGHELAFMLQEGTTASGKSLKKEQKRQTGKPSVTTTIATAAAASTPETKEATNIVVGVGGGVASGFVDASPPVAKASENTTSVNTGGGSFPTSGGDFIIDMGEPMMDIQQQQKILQSKGQDSTKQGQSFYERLATTERNGTQNTNPNPLPKMDAIFLPLDENYKSCKSVLGSGVGDAGTEKTTDILGKPKTNSIYTKISSPASGSSLLGGSTTTNNNISTLTQRQLDENGNALSDLYANSSTLGGGTLAATSTVGTTMQINCVSPTASNPGGAGTGILLTSCGNSVSTSATVTIPPHPTSTTVSTSATITTYATGPSQAKAKAKKKSQQERNTKTVDVESVAGYRGKDTVEELVRYIESGGGASKTGDKKKERKKDKDKHQKLKKSNSLEELRSGAKMEVHELKRTAATTESNSVLMRQKSGNANNSGSKQNKNNSSSTADINKNLESKPNTNTNTRKSDRRSWGNEDMKYLDDQQNANDTAMVSEEKASSIITNLSGATAAANANKERKNNKGISSLSKDEKENKDKISERNDKNLNNPITNNSSVQQNENTKMEKPDKNDKIEPKSEKTERRKRYDTPPNAVTIIDIVPMESSCPETAEFHVVTKKKKTKKPKVINNSEETSVTFNRTHNFTIQKSSGTQQSSTPRNKYYQYDGNGSQQYQQQYSNNTASGLVITSSGSSTQAHHHHQYQQSTEAYNNSDKSRRKSTSSVPPSEKSDSSDLDSVHSLPIESTKANAAKESSQKKMKSNSGAKSGNATLASSKNVPISYADIARTNKEIADAAAAASSNSATISAVEISPNSIDPSKAMDNCNIIESLLEDKPIPPPTQQANTMKLHKVKKSQIKQDFPELAPTISYSQSLATLNANTASTTHSSHAACGGVSDNTPPASSSCQANVSQHKTSPSEPHPAQIQNPQILQKSKSVENDATTSSNAAHPVLSLSSSTSYMTPLNSNNLDQQYPALEKTVKRHSSANVAMNYSTANHMPLSTSFNFAAAAKQQISEPNMNCNKNLALTTSTNIHTQMPTQSVSSGVVICTATCVNANNTPNTITTTNNNRKSKEKSPPIITQSSSTIDGTIVKKSKKDRQLQQQQMAELGMTTLTNQTKPIQTGTTTSTGKKLSRTHLKSSNSLPLAANATQQTNPRPAVIILNDDRNSSGCTGDNQFTFGDFNEDELKLFEDDVVGSTSNNSSIDTDKIFESQHDVSSESDDARHHYSHSHSQSHPHQHNQHHDTCCDGTPKSPVATYFNDSGASCENDMANNSTPDILLNSSVDASSPNTSFVNHTNIGGASGAMSATGSNNQSSDSGIYTDKTKTSSSSASASGSSSNSTSSTNCTSNSSRQRLNKQQMSSPHLSKDDNGGGGVDNKLNTFLSNTKCTSSVHTSMDNLDPPPPPQQLETCNDIETAIIAAAREAAKHQQQNVSTTITTTSSAATTKQFKNSNSSSNSSSFSSSSSAATALPYNNNNNNNRKYNENHGIRGNSTNTTSLYHHQQYAVSQQTQCDDVIVDDDDSYVNTTPRSRSPSRPRRISIQFIPPTMATAFSTQQHNDIIIDFIGSAWEEIANSKVTKVYDGQ</sequence>
<name>A0A1I8Q9F8_STOCA</name>
<feature type="compositionally biased region" description="Polar residues" evidence="1">
    <location>
        <begin position="1163"/>
        <end position="1173"/>
    </location>
</feature>
<feature type="region of interest" description="Disordered" evidence="1">
    <location>
        <begin position="203"/>
        <end position="307"/>
    </location>
</feature>
<feature type="compositionally biased region" description="Basic and acidic residues" evidence="1">
    <location>
        <begin position="929"/>
        <end position="939"/>
    </location>
</feature>
<feature type="compositionally biased region" description="Low complexity" evidence="1">
    <location>
        <begin position="891"/>
        <end position="910"/>
    </location>
</feature>
<feature type="compositionally biased region" description="Polar residues" evidence="1">
    <location>
        <begin position="1008"/>
        <end position="1024"/>
    </location>
</feature>
<dbReference type="VEuPathDB" id="VectorBase:SCAU015082"/>
<feature type="compositionally biased region" description="Polar residues" evidence="1">
    <location>
        <begin position="213"/>
        <end position="242"/>
    </location>
</feature>
<feature type="region of interest" description="Disordered" evidence="1">
    <location>
        <begin position="424"/>
        <end position="460"/>
    </location>
</feature>
<evidence type="ECO:0000256" key="1">
    <source>
        <dbReference type="SAM" id="MobiDB-lite"/>
    </source>
</evidence>
<feature type="compositionally biased region" description="Polar residues" evidence="1">
    <location>
        <begin position="1356"/>
        <end position="1387"/>
    </location>
</feature>
<feature type="compositionally biased region" description="Basic residues" evidence="1">
    <location>
        <begin position="428"/>
        <end position="440"/>
    </location>
</feature>
<feature type="region of interest" description="Disordered" evidence="1">
    <location>
        <begin position="1909"/>
        <end position="1958"/>
    </location>
</feature>
<organism evidence="2 3">
    <name type="scientific">Stomoxys calcitrans</name>
    <name type="common">Stable fly</name>
    <name type="synonym">Conops calcitrans</name>
    <dbReference type="NCBI Taxonomy" id="35570"/>
    <lineage>
        <taxon>Eukaryota</taxon>
        <taxon>Metazoa</taxon>
        <taxon>Ecdysozoa</taxon>
        <taxon>Arthropoda</taxon>
        <taxon>Hexapoda</taxon>
        <taxon>Insecta</taxon>
        <taxon>Pterygota</taxon>
        <taxon>Neoptera</taxon>
        <taxon>Endopterygota</taxon>
        <taxon>Diptera</taxon>
        <taxon>Brachycera</taxon>
        <taxon>Muscomorpha</taxon>
        <taxon>Muscoidea</taxon>
        <taxon>Muscidae</taxon>
        <taxon>Stomoxys</taxon>
    </lineage>
</organism>
<feature type="compositionally biased region" description="Basic and acidic residues" evidence="1">
    <location>
        <begin position="991"/>
        <end position="1007"/>
    </location>
</feature>
<feature type="region of interest" description="Disordered" evidence="1">
    <location>
        <begin position="974"/>
        <end position="1052"/>
    </location>
</feature>
<feature type="region of interest" description="Disordered" evidence="1">
    <location>
        <begin position="364"/>
        <end position="397"/>
    </location>
</feature>
<feature type="compositionally biased region" description="Low complexity" evidence="1">
    <location>
        <begin position="128"/>
        <end position="160"/>
    </location>
</feature>
<feature type="region of interest" description="Disordered" evidence="1">
    <location>
        <begin position="832"/>
        <end position="939"/>
    </location>
</feature>
<keyword evidence="3" id="KW-1185">Reference proteome</keyword>
<feature type="region of interest" description="Disordered" evidence="1">
    <location>
        <begin position="1766"/>
        <end position="1840"/>
    </location>
</feature>
<feature type="region of interest" description="Disordered" evidence="1">
    <location>
        <begin position="1520"/>
        <end position="1550"/>
    </location>
</feature>
<feature type="compositionally biased region" description="Low complexity" evidence="1">
    <location>
        <begin position="203"/>
        <end position="212"/>
    </location>
</feature>
<evidence type="ECO:0000313" key="2">
    <source>
        <dbReference type="EnsemblMetazoa" id="SCAU015082-PH"/>
    </source>
</evidence>
<feature type="compositionally biased region" description="Basic and acidic residues" evidence="1">
    <location>
        <begin position="280"/>
        <end position="307"/>
    </location>
</feature>
<proteinExistence type="predicted"/>
<feature type="compositionally biased region" description="Polar residues" evidence="1">
    <location>
        <begin position="1814"/>
        <end position="1826"/>
    </location>
</feature>
<feature type="compositionally biased region" description="Basic and acidic residues" evidence="1">
    <location>
        <begin position="859"/>
        <end position="877"/>
    </location>
</feature>
<dbReference type="Proteomes" id="UP000095300">
    <property type="component" value="Unassembled WGS sequence"/>
</dbReference>
<feature type="compositionally biased region" description="Low complexity" evidence="1">
    <location>
        <begin position="248"/>
        <end position="271"/>
    </location>
</feature>
<dbReference type="EnsemblMetazoa" id="SCAU015082-RH">
    <property type="protein sequence ID" value="SCAU015082-PH"/>
    <property type="gene ID" value="SCAU015082"/>
</dbReference>
<evidence type="ECO:0000313" key="3">
    <source>
        <dbReference type="Proteomes" id="UP000095300"/>
    </source>
</evidence>
<feature type="compositionally biased region" description="Low complexity" evidence="1">
    <location>
        <begin position="1578"/>
        <end position="1591"/>
    </location>
</feature>
<accession>A0A1I8Q9F8</accession>
<feature type="region of interest" description="Disordered" evidence="1">
    <location>
        <begin position="1578"/>
        <end position="1611"/>
    </location>
</feature>
<feature type="compositionally biased region" description="Polar residues" evidence="1">
    <location>
        <begin position="1108"/>
        <end position="1120"/>
    </location>
</feature>
<feature type="compositionally biased region" description="Basic residues" evidence="1">
    <location>
        <begin position="381"/>
        <end position="396"/>
    </location>
</feature>
<feature type="compositionally biased region" description="Low complexity" evidence="1">
    <location>
        <begin position="1537"/>
        <end position="1547"/>
    </location>
</feature>
<feature type="compositionally biased region" description="Polar residues" evidence="1">
    <location>
        <begin position="1599"/>
        <end position="1611"/>
    </location>
</feature>
<feature type="compositionally biased region" description="Low complexity" evidence="1">
    <location>
        <begin position="1520"/>
        <end position="1529"/>
    </location>
</feature>
<dbReference type="OrthoDB" id="6426920at2759"/>
<feature type="compositionally biased region" description="Low complexity" evidence="1">
    <location>
        <begin position="1909"/>
        <end position="1928"/>
    </location>
</feature>
<feature type="compositionally biased region" description="Polar residues" evidence="1">
    <location>
        <begin position="879"/>
        <end position="888"/>
    </location>
</feature>
<feature type="compositionally biased region" description="Basic residues" evidence="1">
    <location>
        <begin position="1687"/>
        <end position="1701"/>
    </location>
</feature>
<reference evidence="2" key="1">
    <citation type="submission" date="2020-05" db="UniProtKB">
        <authorList>
            <consortium name="EnsemblMetazoa"/>
        </authorList>
    </citation>
    <scope>IDENTIFICATION</scope>
    <source>
        <strain evidence="2">USDA</strain>
    </source>
</reference>
<feature type="compositionally biased region" description="Basic residues" evidence="1">
    <location>
        <begin position="843"/>
        <end position="857"/>
    </location>
</feature>
<feature type="compositionally biased region" description="Polar residues" evidence="1">
    <location>
        <begin position="1221"/>
        <end position="1232"/>
    </location>
</feature>
<feature type="compositionally biased region" description="Basic and acidic residues" evidence="1">
    <location>
        <begin position="1025"/>
        <end position="1050"/>
    </location>
</feature>
<feature type="compositionally biased region" description="Basic and acidic residues" evidence="1">
    <location>
        <begin position="1666"/>
        <end position="1686"/>
    </location>
</feature>
<feature type="compositionally biased region" description="Polar residues" evidence="1">
    <location>
        <begin position="1145"/>
        <end position="1156"/>
    </location>
</feature>
<feature type="region of interest" description="Disordered" evidence="1">
    <location>
        <begin position="1145"/>
        <end position="1232"/>
    </location>
</feature>
<feature type="compositionally biased region" description="Low complexity" evidence="1">
    <location>
        <begin position="1788"/>
        <end position="1813"/>
    </location>
</feature>
<feature type="compositionally biased region" description="Low complexity" evidence="1">
    <location>
        <begin position="364"/>
        <end position="380"/>
    </location>
</feature>
<feature type="region of interest" description="Disordered" evidence="1">
    <location>
        <begin position="1351"/>
        <end position="1387"/>
    </location>
</feature>
<gene>
    <name evidence="2" type="primary">106084128</name>
</gene>
<feature type="region of interest" description="Disordered" evidence="1">
    <location>
        <begin position="1658"/>
        <end position="1709"/>
    </location>
</feature>
<protein>
    <submittedName>
        <fullName evidence="2">Uncharacterized protein</fullName>
    </submittedName>
</protein>
<feature type="region of interest" description="Disordered" evidence="1">
    <location>
        <begin position="128"/>
        <end position="187"/>
    </location>
</feature>
<feature type="region of interest" description="Disordered" evidence="1">
    <location>
        <begin position="1108"/>
        <end position="1128"/>
    </location>
</feature>
<feature type="compositionally biased region" description="Low complexity" evidence="1">
    <location>
        <begin position="168"/>
        <end position="184"/>
    </location>
</feature>